<feature type="region of interest" description="Disordered" evidence="7">
    <location>
        <begin position="550"/>
        <end position="593"/>
    </location>
</feature>
<gene>
    <name evidence="10" type="ORF">AAG570_004349</name>
</gene>
<evidence type="ECO:0000259" key="9">
    <source>
        <dbReference type="PROSITE" id="PS00624"/>
    </source>
</evidence>
<dbReference type="Pfam" id="PF05199">
    <property type="entry name" value="GMC_oxred_C"/>
    <property type="match status" value="1"/>
</dbReference>
<keyword evidence="11" id="KW-1185">Reference proteome</keyword>
<protein>
    <recommendedName>
        <fullName evidence="8 9">Glucose-methanol-choline oxidoreductase N-terminal domain-containing protein</fullName>
    </recommendedName>
</protein>
<evidence type="ECO:0000256" key="5">
    <source>
        <dbReference type="PIRSR" id="PIRSR000137-2"/>
    </source>
</evidence>
<comment type="cofactor">
    <cofactor evidence="1 5">
        <name>FAD</name>
        <dbReference type="ChEBI" id="CHEBI:57692"/>
    </cofactor>
</comment>
<evidence type="ECO:0000256" key="7">
    <source>
        <dbReference type="SAM" id="MobiDB-lite"/>
    </source>
</evidence>
<dbReference type="SUPFAM" id="SSF51905">
    <property type="entry name" value="FAD/NAD(P)-binding domain"/>
    <property type="match status" value="1"/>
</dbReference>
<comment type="caution">
    <text evidence="10">The sequence shown here is derived from an EMBL/GenBank/DDBJ whole genome shotgun (WGS) entry which is preliminary data.</text>
</comment>
<dbReference type="InterPro" id="IPR000172">
    <property type="entry name" value="GMC_OxRdtase_N"/>
</dbReference>
<evidence type="ECO:0000313" key="11">
    <source>
        <dbReference type="Proteomes" id="UP001558652"/>
    </source>
</evidence>
<feature type="domain" description="Glucose-methanol-choline oxidoreductase N-terminal" evidence="9">
    <location>
        <begin position="270"/>
        <end position="284"/>
    </location>
</feature>
<evidence type="ECO:0000313" key="10">
    <source>
        <dbReference type="EMBL" id="KAL1117021.1"/>
    </source>
</evidence>
<feature type="binding site" evidence="5">
    <location>
        <position position="233"/>
    </location>
    <ligand>
        <name>FAD</name>
        <dbReference type="ChEBI" id="CHEBI:57692"/>
    </ligand>
</feature>
<keyword evidence="3 6" id="KW-0285">Flavoprotein</keyword>
<dbReference type="InterPro" id="IPR036188">
    <property type="entry name" value="FAD/NAD-bd_sf"/>
</dbReference>
<evidence type="ECO:0000256" key="6">
    <source>
        <dbReference type="RuleBase" id="RU003968"/>
    </source>
</evidence>
<dbReference type="Pfam" id="PF00732">
    <property type="entry name" value="GMC_oxred_N"/>
    <property type="match status" value="1"/>
</dbReference>
<comment type="similarity">
    <text evidence="2 6">Belongs to the GMC oxidoreductase family.</text>
</comment>
<accession>A0ABD0Y0N3</accession>
<dbReference type="PANTHER" id="PTHR11552">
    <property type="entry name" value="GLUCOSE-METHANOL-CHOLINE GMC OXIDOREDUCTASE"/>
    <property type="match status" value="1"/>
</dbReference>
<feature type="compositionally biased region" description="Basic and acidic residues" evidence="7">
    <location>
        <begin position="568"/>
        <end position="593"/>
    </location>
</feature>
<dbReference type="Gene3D" id="3.50.50.60">
    <property type="entry name" value="FAD/NAD(P)-binding domain"/>
    <property type="match status" value="1"/>
</dbReference>
<evidence type="ECO:0000256" key="1">
    <source>
        <dbReference type="ARBA" id="ARBA00001974"/>
    </source>
</evidence>
<dbReference type="PROSITE" id="PS00624">
    <property type="entry name" value="GMC_OXRED_2"/>
    <property type="match status" value="1"/>
</dbReference>
<dbReference type="InterPro" id="IPR012132">
    <property type="entry name" value="GMC_OxRdtase"/>
</dbReference>
<dbReference type="Proteomes" id="UP001558652">
    <property type="component" value="Unassembled WGS sequence"/>
</dbReference>
<proteinExistence type="inferred from homology"/>
<keyword evidence="4 5" id="KW-0274">FAD</keyword>
<reference evidence="10 11" key="1">
    <citation type="submission" date="2024-07" db="EMBL/GenBank/DDBJ databases">
        <title>Chromosome-level genome assembly of the water stick insect Ranatra chinensis (Heteroptera: Nepidae).</title>
        <authorList>
            <person name="Liu X."/>
        </authorList>
    </citation>
    <scope>NUCLEOTIDE SEQUENCE [LARGE SCALE GENOMIC DNA]</scope>
    <source>
        <strain evidence="10">Cailab_2021Rc</strain>
        <tissue evidence="10">Muscle</tissue>
    </source>
</reference>
<sequence length="593" mass="65890">MSPDRIRYFRFSSWEGRLKLYGFCTGCVVASRLSEEEGWKVLLIETGPRDDAVTRTPRLMPYGLTRSGRQHTTVEQKKACRGENSGFCSEISARILGGGSSINPMIYARGNRRVFDCWASAGNPGWSYEEVLPYFKKSEDQRNAKYAADKKYHGTGGYLTVGEPSYFSPMKDLLMEGMSEMGLPEGDLNGEVQYGAMAFQGTIGDGRRASTSRAFLRPAKDRPNLHVITLSTVTKLLFDESGSRAVGVEYTRGGKTRKVSSSKEVILSVGTYQSPRLLMVSGVGPREELAELGIPTVKDLPVGRYLVNHPSVYLKFEMDRRLGIGFENYSTPDSIEAYAKASGGVLGTSTVEAIALVNSSFADESYPDIQLIMLSVNPIIFAEDDPVWWCIAVATRPQSRGSLRLASAHEEDEPLIDPRFLEEESDAMVLAEGVDRCLRLARTRPMRRHHARFLFPDYEECSHLGRDFSPAYLRCLATFYSSSALHPVGTCRMGPANDSQAVVDPRLRVYGIQNLRVIDASVMPEIVNTNTNAATIMIAEKGADMVKDDWMRQTPAPGDQGGSADVSRQMDDKRRDQRLNLTRPKQDHQFSSD</sequence>
<name>A0ABD0Y0N3_9HEMI</name>
<dbReference type="AlphaFoldDB" id="A0ABD0Y0N3"/>
<dbReference type="EMBL" id="JBFDAA010000016">
    <property type="protein sequence ID" value="KAL1117021.1"/>
    <property type="molecule type" value="Genomic_DNA"/>
</dbReference>
<evidence type="ECO:0000256" key="2">
    <source>
        <dbReference type="ARBA" id="ARBA00010790"/>
    </source>
</evidence>
<dbReference type="PANTHER" id="PTHR11552:SF147">
    <property type="entry name" value="CHOLINE DEHYDROGENASE, MITOCHONDRIAL"/>
    <property type="match status" value="1"/>
</dbReference>
<dbReference type="PROSITE" id="PS00623">
    <property type="entry name" value="GMC_OXRED_1"/>
    <property type="match status" value="1"/>
</dbReference>
<organism evidence="10 11">
    <name type="scientific">Ranatra chinensis</name>
    <dbReference type="NCBI Taxonomy" id="642074"/>
    <lineage>
        <taxon>Eukaryota</taxon>
        <taxon>Metazoa</taxon>
        <taxon>Ecdysozoa</taxon>
        <taxon>Arthropoda</taxon>
        <taxon>Hexapoda</taxon>
        <taxon>Insecta</taxon>
        <taxon>Pterygota</taxon>
        <taxon>Neoptera</taxon>
        <taxon>Paraneoptera</taxon>
        <taxon>Hemiptera</taxon>
        <taxon>Heteroptera</taxon>
        <taxon>Panheteroptera</taxon>
        <taxon>Nepomorpha</taxon>
        <taxon>Nepidae</taxon>
        <taxon>Ranatrinae</taxon>
        <taxon>Ranatra</taxon>
    </lineage>
</organism>
<dbReference type="InterPro" id="IPR007867">
    <property type="entry name" value="GMC_OxRtase_C"/>
</dbReference>
<evidence type="ECO:0000256" key="3">
    <source>
        <dbReference type="ARBA" id="ARBA00022630"/>
    </source>
</evidence>
<dbReference type="PIRSF" id="PIRSF000137">
    <property type="entry name" value="Alcohol_oxidase"/>
    <property type="match status" value="1"/>
</dbReference>
<dbReference type="SUPFAM" id="SSF54373">
    <property type="entry name" value="FAD-linked reductases, C-terminal domain"/>
    <property type="match status" value="1"/>
</dbReference>
<evidence type="ECO:0000256" key="4">
    <source>
        <dbReference type="ARBA" id="ARBA00022827"/>
    </source>
</evidence>
<evidence type="ECO:0000259" key="8">
    <source>
        <dbReference type="PROSITE" id="PS00623"/>
    </source>
</evidence>
<dbReference type="Gene3D" id="3.30.560.10">
    <property type="entry name" value="Glucose Oxidase, domain 3"/>
    <property type="match status" value="1"/>
</dbReference>
<feature type="domain" description="Glucose-methanol-choline oxidoreductase N-terminal" evidence="8">
    <location>
        <begin position="93"/>
        <end position="116"/>
    </location>
</feature>